<dbReference type="EMBL" id="KZ819188">
    <property type="protein sequence ID" value="PWZ03112.1"/>
    <property type="molecule type" value="Genomic_DNA"/>
</dbReference>
<protein>
    <recommendedName>
        <fullName evidence="5">MARVEL domain-containing protein</fullName>
    </recommendedName>
</protein>
<sequence>MHPSTHGASAPSSYPSYPPVAPSSPYYQQQTPHNARRWSGDASRPASRASSSRHPFYQPPRSPLSSSQHQHPREESDEYEERDLGEIAAANQAAQEQRWGPHAALSEAPERYDETAYRGVASHRPSSMPAMPAYEPSPYDGGYYLGPPPSGYEAGPQYGYYPSPGPPSVASSHTLGGKSRRSMPVYGSPSVHHSSVSPASEPPNMFNVSAAHHAPGARIHPHSLNMYDDPMQRQRSGAHVGDPLPGFPSWSRTWYGGHLSADGHAYTMVPPPSGQSGWESETLSHGRHGMGPMQSPGAAYPAYGYGGRAGIDDYVKEERIRMLEKEFGPKVGRKGKGKGKSDDSDDEDDDGKDEPEETPIGGVNDRGRLVLPRHKMRVTTRWLQCLVSLAGAGCGIGGFVLIRPADKAPPSGTMPSFVLYGASAISTLVCVWLFVFKPCCKSDASRNGQGPGGMGGAGGGGMVVPVLGGPAGGGKRGMFGKKNKMGGMQAGTTVNLIVDPTLLGKGAAESSSEEDEDDDETLPGERRRKKKRKGKKRAKLGMLGNMRLQARWRAARSSLKWDCGWDVVLCLLWGAAAVMALGVGKSCPAGTAEGWCNLYNGAIACAVIAVVVFIAAIYCDIVGLKASKNPPKARI</sequence>
<feature type="transmembrane region" description="Helical" evidence="2">
    <location>
        <begin position="417"/>
        <end position="436"/>
    </location>
</feature>
<evidence type="ECO:0008006" key="5">
    <source>
        <dbReference type="Google" id="ProtNLM"/>
    </source>
</evidence>
<feature type="region of interest" description="Disordered" evidence="1">
    <location>
        <begin position="506"/>
        <end position="536"/>
    </location>
</feature>
<dbReference type="InParanoid" id="A0A317XYB1"/>
<accession>A0A317XYB1</accession>
<feature type="compositionally biased region" description="Low complexity" evidence="1">
    <location>
        <begin position="88"/>
        <end position="97"/>
    </location>
</feature>
<dbReference type="Proteomes" id="UP000246740">
    <property type="component" value="Unassembled WGS sequence"/>
</dbReference>
<keyword evidence="4" id="KW-1185">Reference proteome</keyword>
<feature type="region of interest" description="Disordered" evidence="1">
    <location>
        <begin position="163"/>
        <end position="202"/>
    </location>
</feature>
<feature type="compositionally biased region" description="Low complexity" evidence="1">
    <location>
        <begin position="42"/>
        <end position="53"/>
    </location>
</feature>
<name>A0A317XYB1_9BASI</name>
<keyword evidence="2" id="KW-0812">Transmembrane</keyword>
<feature type="compositionally biased region" description="Polar residues" evidence="1">
    <location>
        <begin position="274"/>
        <end position="283"/>
    </location>
</feature>
<feature type="compositionally biased region" description="Acidic residues" evidence="1">
    <location>
        <begin position="511"/>
        <end position="522"/>
    </location>
</feature>
<keyword evidence="2" id="KW-1133">Transmembrane helix</keyword>
<feature type="compositionally biased region" description="Low complexity" evidence="1">
    <location>
        <begin position="188"/>
        <end position="202"/>
    </location>
</feature>
<organism evidence="3 4">
    <name type="scientific">Testicularia cyperi</name>
    <dbReference type="NCBI Taxonomy" id="1882483"/>
    <lineage>
        <taxon>Eukaryota</taxon>
        <taxon>Fungi</taxon>
        <taxon>Dikarya</taxon>
        <taxon>Basidiomycota</taxon>
        <taxon>Ustilaginomycotina</taxon>
        <taxon>Ustilaginomycetes</taxon>
        <taxon>Ustilaginales</taxon>
        <taxon>Anthracoideaceae</taxon>
        <taxon>Testicularia</taxon>
    </lineage>
</organism>
<dbReference type="OrthoDB" id="3253553at2759"/>
<reference evidence="3 4" key="1">
    <citation type="journal article" date="2018" name="Mol. Biol. Evol.">
        <title>Broad Genomic Sampling Reveals a Smut Pathogenic Ancestry of the Fungal Clade Ustilaginomycotina.</title>
        <authorList>
            <person name="Kijpornyongpan T."/>
            <person name="Mondo S.J."/>
            <person name="Barry K."/>
            <person name="Sandor L."/>
            <person name="Lee J."/>
            <person name="Lipzen A."/>
            <person name="Pangilinan J."/>
            <person name="LaButti K."/>
            <person name="Hainaut M."/>
            <person name="Henrissat B."/>
            <person name="Grigoriev I.V."/>
            <person name="Spatafora J.W."/>
            <person name="Aime M.C."/>
        </authorList>
    </citation>
    <scope>NUCLEOTIDE SEQUENCE [LARGE SCALE GENOMIC DNA]</scope>
    <source>
        <strain evidence="3 4">MCA 3645</strain>
    </source>
</reference>
<feature type="transmembrane region" description="Helical" evidence="2">
    <location>
        <begin position="563"/>
        <end position="581"/>
    </location>
</feature>
<dbReference type="STRING" id="1882483.A0A317XYB1"/>
<evidence type="ECO:0000313" key="3">
    <source>
        <dbReference type="EMBL" id="PWZ03112.1"/>
    </source>
</evidence>
<feature type="transmembrane region" description="Helical" evidence="2">
    <location>
        <begin position="382"/>
        <end position="402"/>
    </location>
</feature>
<feature type="transmembrane region" description="Helical" evidence="2">
    <location>
        <begin position="601"/>
        <end position="624"/>
    </location>
</feature>
<proteinExistence type="predicted"/>
<evidence type="ECO:0000313" key="4">
    <source>
        <dbReference type="Proteomes" id="UP000246740"/>
    </source>
</evidence>
<gene>
    <name evidence="3" type="ORF">BCV70DRAFT_11869</name>
</gene>
<feature type="compositionally biased region" description="Basic residues" evidence="1">
    <location>
        <begin position="526"/>
        <end position="536"/>
    </location>
</feature>
<evidence type="ECO:0000256" key="2">
    <source>
        <dbReference type="SAM" id="Phobius"/>
    </source>
</evidence>
<feature type="compositionally biased region" description="Acidic residues" evidence="1">
    <location>
        <begin position="343"/>
        <end position="357"/>
    </location>
</feature>
<feature type="region of interest" description="Disordered" evidence="1">
    <location>
        <begin position="272"/>
        <end position="294"/>
    </location>
</feature>
<keyword evidence="2" id="KW-0472">Membrane</keyword>
<evidence type="ECO:0000256" key="1">
    <source>
        <dbReference type="SAM" id="MobiDB-lite"/>
    </source>
</evidence>
<feature type="region of interest" description="Disordered" evidence="1">
    <location>
        <begin position="326"/>
        <end position="367"/>
    </location>
</feature>
<dbReference type="AlphaFoldDB" id="A0A317XYB1"/>
<feature type="region of interest" description="Disordered" evidence="1">
    <location>
        <begin position="1"/>
        <end position="129"/>
    </location>
</feature>